<evidence type="ECO:0000313" key="4">
    <source>
        <dbReference type="EMBL" id="BEQ14883.1"/>
    </source>
</evidence>
<evidence type="ECO:0000313" key="5">
    <source>
        <dbReference type="Proteomes" id="UP001366166"/>
    </source>
</evidence>
<dbReference type="AlphaFoldDB" id="A0AAU9ECN9"/>
<keyword evidence="5" id="KW-1185">Reference proteome</keyword>
<dbReference type="GO" id="GO:0000160">
    <property type="term" value="P:phosphorelay signal transduction system"/>
    <property type="evidence" value="ECO:0007669"/>
    <property type="project" value="InterPro"/>
</dbReference>
<dbReference type="RefSeq" id="WP_338606555.1">
    <property type="nucleotide sequence ID" value="NZ_AP028679.1"/>
</dbReference>
<feature type="modified residue" description="4-aspartylphosphate" evidence="2">
    <location>
        <position position="52"/>
    </location>
</feature>
<dbReference type="SUPFAM" id="SSF52172">
    <property type="entry name" value="CheY-like"/>
    <property type="match status" value="1"/>
</dbReference>
<dbReference type="InterPro" id="IPR001789">
    <property type="entry name" value="Sig_transdc_resp-reg_receiver"/>
</dbReference>
<dbReference type="InterPro" id="IPR011006">
    <property type="entry name" value="CheY-like_superfamily"/>
</dbReference>
<sequence>MAKILIIDDDDDFRTATSAILEAAGHAVLIASDGKAGLEMVKAEDPDLIVLDIMMDSIYEGFSVITTLRATPEYIDYRDIPVLMCSAVKQITGERFDIPTEARIAHGDEFLDKPFTAELLREKVNKLLEA</sequence>
<dbReference type="Pfam" id="PF00072">
    <property type="entry name" value="Response_reg"/>
    <property type="match status" value="1"/>
</dbReference>
<dbReference type="PANTHER" id="PTHR44591:SF3">
    <property type="entry name" value="RESPONSE REGULATORY DOMAIN-CONTAINING PROTEIN"/>
    <property type="match status" value="1"/>
</dbReference>
<accession>A0AAU9ECN9</accession>
<organism evidence="4 5">
    <name type="scientific">Desulfoferula mesophila</name>
    <dbReference type="NCBI Taxonomy" id="3058419"/>
    <lineage>
        <taxon>Bacteria</taxon>
        <taxon>Pseudomonadati</taxon>
        <taxon>Thermodesulfobacteriota</taxon>
        <taxon>Desulfarculia</taxon>
        <taxon>Desulfarculales</taxon>
        <taxon>Desulfarculaceae</taxon>
        <taxon>Desulfoferula</taxon>
    </lineage>
</organism>
<proteinExistence type="predicted"/>
<gene>
    <name evidence="4" type="ORF">FAK_19490</name>
</gene>
<reference evidence="5" key="1">
    <citation type="journal article" date="2023" name="Arch. Microbiol.">
        <title>Desulfoferula mesophilus gen. nov. sp. nov., a mesophilic sulfate-reducing bacterium isolated from a brackish lake sediment.</title>
        <authorList>
            <person name="Watanabe T."/>
            <person name="Yabe T."/>
            <person name="Tsuji J.M."/>
            <person name="Fukui M."/>
        </authorList>
    </citation>
    <scope>NUCLEOTIDE SEQUENCE [LARGE SCALE GENOMIC DNA]</scope>
    <source>
        <strain evidence="5">12FAK</strain>
    </source>
</reference>
<evidence type="ECO:0000256" key="1">
    <source>
        <dbReference type="ARBA" id="ARBA00022553"/>
    </source>
</evidence>
<dbReference type="PANTHER" id="PTHR44591">
    <property type="entry name" value="STRESS RESPONSE REGULATOR PROTEIN 1"/>
    <property type="match status" value="1"/>
</dbReference>
<protein>
    <recommendedName>
        <fullName evidence="3">Response regulatory domain-containing protein</fullName>
    </recommendedName>
</protein>
<dbReference type="KEGG" id="dmp:FAK_19490"/>
<dbReference type="Gene3D" id="3.40.50.2300">
    <property type="match status" value="1"/>
</dbReference>
<dbReference type="EMBL" id="AP028679">
    <property type="protein sequence ID" value="BEQ14883.1"/>
    <property type="molecule type" value="Genomic_DNA"/>
</dbReference>
<dbReference type="Proteomes" id="UP001366166">
    <property type="component" value="Chromosome"/>
</dbReference>
<evidence type="ECO:0000256" key="2">
    <source>
        <dbReference type="PROSITE-ProRule" id="PRU00169"/>
    </source>
</evidence>
<dbReference type="InterPro" id="IPR050595">
    <property type="entry name" value="Bact_response_regulator"/>
</dbReference>
<dbReference type="SMART" id="SM00448">
    <property type="entry name" value="REC"/>
    <property type="match status" value="1"/>
</dbReference>
<feature type="domain" description="Response regulatory" evidence="3">
    <location>
        <begin position="3"/>
        <end position="128"/>
    </location>
</feature>
<evidence type="ECO:0000259" key="3">
    <source>
        <dbReference type="PROSITE" id="PS50110"/>
    </source>
</evidence>
<name>A0AAU9ECN9_9BACT</name>
<dbReference type="PROSITE" id="PS50110">
    <property type="entry name" value="RESPONSE_REGULATORY"/>
    <property type="match status" value="1"/>
</dbReference>
<keyword evidence="1 2" id="KW-0597">Phosphoprotein</keyword>